<keyword evidence="5 10" id="KW-0067">ATP-binding</keyword>
<evidence type="ECO:0000256" key="1">
    <source>
        <dbReference type="ARBA" id="ARBA00009922"/>
    </source>
</evidence>
<dbReference type="PANTHER" id="PTHR11070">
    <property type="entry name" value="UVRD / RECB / PCRA DNA HELICASE FAMILY MEMBER"/>
    <property type="match status" value="1"/>
</dbReference>
<dbReference type="InterPro" id="IPR000212">
    <property type="entry name" value="DNA_helicase_UvrD/REP"/>
</dbReference>
<feature type="domain" description="UvrD-like helicase C-terminal" evidence="13">
    <location>
        <begin position="310"/>
        <end position="575"/>
    </location>
</feature>
<dbReference type="GO" id="GO:0003677">
    <property type="term" value="F:DNA binding"/>
    <property type="evidence" value="ECO:0007669"/>
    <property type="project" value="InterPro"/>
</dbReference>
<evidence type="ECO:0000256" key="9">
    <source>
        <dbReference type="ARBA" id="ARBA00048988"/>
    </source>
</evidence>
<dbReference type="Gene3D" id="1.10.10.160">
    <property type="match status" value="1"/>
</dbReference>
<feature type="binding site" evidence="10">
    <location>
        <begin position="46"/>
        <end position="53"/>
    </location>
    <ligand>
        <name>ATP</name>
        <dbReference type="ChEBI" id="CHEBI:30616"/>
    </ligand>
</feature>
<comment type="catalytic activity">
    <reaction evidence="9">
        <text>ATP + H2O = ADP + phosphate + H(+)</text>
        <dbReference type="Rhea" id="RHEA:13065"/>
        <dbReference type="ChEBI" id="CHEBI:15377"/>
        <dbReference type="ChEBI" id="CHEBI:15378"/>
        <dbReference type="ChEBI" id="CHEBI:30616"/>
        <dbReference type="ChEBI" id="CHEBI:43474"/>
        <dbReference type="ChEBI" id="CHEBI:456216"/>
        <dbReference type="EC" id="5.6.2.4"/>
    </reaction>
</comment>
<evidence type="ECO:0000256" key="6">
    <source>
        <dbReference type="ARBA" id="ARBA00023235"/>
    </source>
</evidence>
<dbReference type="GO" id="GO:0005524">
    <property type="term" value="F:ATP binding"/>
    <property type="evidence" value="ECO:0007669"/>
    <property type="project" value="UniProtKB-UniRule"/>
</dbReference>
<evidence type="ECO:0000313" key="15">
    <source>
        <dbReference type="Proteomes" id="UP000221024"/>
    </source>
</evidence>
<dbReference type="GO" id="GO:0005829">
    <property type="term" value="C:cytosol"/>
    <property type="evidence" value="ECO:0007669"/>
    <property type="project" value="TreeGrafter"/>
</dbReference>
<comment type="catalytic activity">
    <reaction evidence="7">
        <text>Couples ATP hydrolysis with the unwinding of duplex DNA by translocating in the 3'-5' direction.</text>
        <dbReference type="EC" id="5.6.2.4"/>
    </reaction>
</comment>
<dbReference type="PROSITE" id="PS51198">
    <property type="entry name" value="UVRD_HELICASE_ATP_BIND"/>
    <property type="match status" value="1"/>
</dbReference>
<dbReference type="EC" id="5.6.2.4" evidence="8"/>
<organism evidence="14 15">
    <name type="scientific">Longimonas halophila</name>
    <dbReference type="NCBI Taxonomy" id="1469170"/>
    <lineage>
        <taxon>Bacteria</taxon>
        <taxon>Pseudomonadati</taxon>
        <taxon>Rhodothermota</taxon>
        <taxon>Rhodothermia</taxon>
        <taxon>Rhodothermales</taxon>
        <taxon>Salisaetaceae</taxon>
        <taxon>Longimonas</taxon>
    </lineage>
</organism>
<dbReference type="CDD" id="cd17932">
    <property type="entry name" value="DEXQc_UvrD"/>
    <property type="match status" value="1"/>
</dbReference>
<dbReference type="AlphaFoldDB" id="A0A2H3NY41"/>
<dbReference type="Gene3D" id="1.10.486.10">
    <property type="entry name" value="PCRA, domain 4"/>
    <property type="match status" value="1"/>
</dbReference>
<keyword evidence="6" id="KW-0413">Isomerase</keyword>
<evidence type="ECO:0000256" key="7">
    <source>
        <dbReference type="ARBA" id="ARBA00034617"/>
    </source>
</evidence>
<feature type="compositionally biased region" description="Low complexity" evidence="11">
    <location>
        <begin position="656"/>
        <end position="681"/>
    </location>
</feature>
<dbReference type="GO" id="GO:0043138">
    <property type="term" value="F:3'-5' DNA helicase activity"/>
    <property type="evidence" value="ECO:0007669"/>
    <property type="project" value="UniProtKB-EC"/>
</dbReference>
<dbReference type="PANTHER" id="PTHR11070:SF3">
    <property type="entry name" value="DNA 3'-5' HELICASE"/>
    <property type="match status" value="1"/>
</dbReference>
<accession>A0A2H3NY41</accession>
<dbReference type="GO" id="GO:0016887">
    <property type="term" value="F:ATP hydrolysis activity"/>
    <property type="evidence" value="ECO:0007669"/>
    <property type="project" value="RHEA"/>
</dbReference>
<dbReference type="Gene3D" id="3.40.50.300">
    <property type="entry name" value="P-loop containing nucleotide triphosphate hydrolases"/>
    <property type="match status" value="2"/>
</dbReference>
<evidence type="ECO:0000256" key="4">
    <source>
        <dbReference type="ARBA" id="ARBA00022806"/>
    </source>
</evidence>
<dbReference type="Pfam" id="PF13361">
    <property type="entry name" value="UvrD_C"/>
    <property type="match status" value="1"/>
</dbReference>
<dbReference type="PROSITE" id="PS51217">
    <property type="entry name" value="UVRD_HELICASE_CTER"/>
    <property type="match status" value="1"/>
</dbReference>
<dbReference type="RefSeq" id="WP_098061825.1">
    <property type="nucleotide sequence ID" value="NZ_PDEP01000005.1"/>
</dbReference>
<evidence type="ECO:0000259" key="13">
    <source>
        <dbReference type="PROSITE" id="PS51217"/>
    </source>
</evidence>
<evidence type="ECO:0000256" key="3">
    <source>
        <dbReference type="ARBA" id="ARBA00022801"/>
    </source>
</evidence>
<evidence type="ECO:0000256" key="8">
    <source>
        <dbReference type="ARBA" id="ARBA00034808"/>
    </source>
</evidence>
<dbReference type="InterPro" id="IPR013986">
    <property type="entry name" value="DExx_box_DNA_helicase_dom_sf"/>
</dbReference>
<keyword evidence="15" id="KW-1185">Reference proteome</keyword>
<protein>
    <recommendedName>
        <fullName evidence="8">DNA 3'-5' helicase</fullName>
        <ecNumber evidence="8">5.6.2.4</ecNumber>
    </recommendedName>
</protein>
<keyword evidence="3 10" id="KW-0378">Hydrolase</keyword>
<dbReference type="SUPFAM" id="SSF52540">
    <property type="entry name" value="P-loop containing nucleoside triphosphate hydrolases"/>
    <property type="match status" value="1"/>
</dbReference>
<keyword evidence="4 10" id="KW-0347">Helicase</keyword>
<feature type="domain" description="UvrD-like helicase ATP-binding" evidence="12">
    <location>
        <begin position="25"/>
        <end position="309"/>
    </location>
</feature>
<proteinExistence type="inferred from homology"/>
<evidence type="ECO:0000259" key="12">
    <source>
        <dbReference type="PROSITE" id="PS51198"/>
    </source>
</evidence>
<dbReference type="InterPro" id="IPR014017">
    <property type="entry name" value="DNA_helicase_UvrD-like_C"/>
</dbReference>
<evidence type="ECO:0000313" key="14">
    <source>
        <dbReference type="EMBL" id="PEN07637.1"/>
    </source>
</evidence>
<evidence type="ECO:0000256" key="5">
    <source>
        <dbReference type="ARBA" id="ARBA00022840"/>
    </source>
</evidence>
<dbReference type="InterPro" id="IPR027417">
    <property type="entry name" value="P-loop_NTPase"/>
</dbReference>
<evidence type="ECO:0000256" key="11">
    <source>
        <dbReference type="SAM" id="MobiDB-lite"/>
    </source>
</evidence>
<reference evidence="14 15" key="1">
    <citation type="submission" date="2017-10" db="EMBL/GenBank/DDBJ databases">
        <title>Draft genome of Longimonas halophila.</title>
        <authorList>
            <person name="Goh K.M."/>
            <person name="Shamsir M.S."/>
            <person name="Lim S.W."/>
        </authorList>
    </citation>
    <scope>NUCLEOTIDE SEQUENCE [LARGE SCALE GENOMIC DNA]</scope>
    <source>
        <strain evidence="14 15">KCTC 42399</strain>
    </source>
</reference>
<dbReference type="GO" id="GO:0000725">
    <property type="term" value="P:recombinational repair"/>
    <property type="evidence" value="ECO:0007669"/>
    <property type="project" value="TreeGrafter"/>
</dbReference>
<gene>
    <name evidence="14" type="ORF">CRI93_06550</name>
</gene>
<evidence type="ECO:0000256" key="2">
    <source>
        <dbReference type="ARBA" id="ARBA00022741"/>
    </source>
</evidence>
<dbReference type="Proteomes" id="UP000221024">
    <property type="component" value="Unassembled WGS sequence"/>
</dbReference>
<evidence type="ECO:0000256" key="10">
    <source>
        <dbReference type="PROSITE-ProRule" id="PRU00560"/>
    </source>
</evidence>
<dbReference type="Pfam" id="PF00580">
    <property type="entry name" value="UvrD-helicase"/>
    <property type="match status" value="1"/>
</dbReference>
<dbReference type="InterPro" id="IPR014016">
    <property type="entry name" value="UvrD-like_ATP-bd"/>
</dbReference>
<dbReference type="OrthoDB" id="9810135at2"/>
<comment type="similarity">
    <text evidence="1">Belongs to the helicase family. UvrD subfamily.</text>
</comment>
<keyword evidence="2 10" id="KW-0547">Nucleotide-binding</keyword>
<comment type="caution">
    <text evidence="14">The sequence shown here is derived from an EMBL/GenBank/DDBJ whole genome shotgun (WGS) entry which is preliminary data.</text>
</comment>
<sequence>MARRITLEPTGSGTAPENLTVDYRAELNDQQYAAATANPGALLIVAGAGTGKTRTLVYRLSYLVETGLDPRSIVLLTFTRRAARDMMTRAASLLDGRCQRVRGGTFHSFCMQLLRTHAPALNLSPDFTILDASDAADVLSMLRTRGGYPDRADRFPNKGTLQSMFSDTVNRDRSLSEALNDRYPQFTHLHDDLRELQDTYRAYKAEHHMLDFDDLLRRTHELLSQNDTVRQQVAARCRHVLVDEYQDTNAVQADLVQQFTSVHGNVTAVGDDAQSIYRFRGADFRNIFRFPKQYDNARVLKLEQNYRSTQPILDLANHLIDHANRSYDKTLFSDADTGDLPAIVPAADTAMEARFVGQMVAQLREQGVPLRDQAVLFRSSHNSYDVEIELGKRNIPYVKYGGTKLSEAAHIKDVLAHLRVAENPDDAAAWNRILQLIHGIGPKTAQDLIDWLTDDDHSAFVVDEQGHFAQRYLDTLTQLLNTLRSIRPDEQPLTEQMEAVLTYYRPLFEEAYPDDYPKRESDLEHLAPLAARYDSRQRFLADLTLDPIELTALDQEGATDDEAPLVLSTIHSAKGLEFHSVFLIHALDGTLPSQYALDEPGGLDEELRLLYVAVTRAEENLFISYPMLQTSRYYGDTMASRSRFLENVPESILEPVELVEAPPESTSDALPESPEPEALPTPDDDNTSAPKSDLSEPEDGLPF</sequence>
<name>A0A2H3NY41_9BACT</name>
<feature type="region of interest" description="Disordered" evidence="11">
    <location>
        <begin position="656"/>
        <end position="703"/>
    </location>
</feature>
<dbReference type="EMBL" id="PDEP01000005">
    <property type="protein sequence ID" value="PEN07637.1"/>
    <property type="molecule type" value="Genomic_DNA"/>
</dbReference>